<evidence type="ECO:0000313" key="3">
    <source>
        <dbReference type="EMBL" id="MFC7316424.1"/>
    </source>
</evidence>
<feature type="domain" description="Calcineurin-like phosphoesterase" evidence="2">
    <location>
        <begin position="47"/>
        <end position="198"/>
    </location>
</feature>
<accession>A0ABD6A769</accession>
<gene>
    <name evidence="3" type="ORF">ACFQPE_06375</name>
</gene>
<sequence>MPNTPRGEVTSVRGTDGGTPNGAADVPSFASDVAARHERVDATAWDRIVVVGDVHGCYDELLDLLDLLDPGEDDLLVFVGDLIRKGPDSRAVVELVRDSPNMRAVRGNNEQKYVDDRVACPALAPVTEYIESLPIVLSWDGAAVVHGGVDPRRPLSEQSVDGLLNARAVPPENGYDGPFWFETYRGPPRVFFGHTVLDAPVVGEWAVGLDTGCVYGGELTAYDCSVDETRSVRARETYRKRADRKILDPDGSEIDTRD</sequence>
<dbReference type="Proteomes" id="UP001596547">
    <property type="component" value="Unassembled WGS sequence"/>
</dbReference>
<evidence type="ECO:0000313" key="4">
    <source>
        <dbReference type="Proteomes" id="UP001596547"/>
    </source>
</evidence>
<dbReference type="Gene3D" id="3.60.21.10">
    <property type="match status" value="1"/>
</dbReference>
<dbReference type="GeneID" id="79313858"/>
<dbReference type="InterPro" id="IPR029052">
    <property type="entry name" value="Metallo-depent_PP-like"/>
</dbReference>
<dbReference type="Pfam" id="PF00149">
    <property type="entry name" value="Metallophos"/>
    <property type="match status" value="1"/>
</dbReference>
<name>A0ABD6A769_9EURY</name>
<protein>
    <submittedName>
        <fullName evidence="3">Metallophosphoesterase</fullName>
    </submittedName>
</protein>
<dbReference type="InterPro" id="IPR050126">
    <property type="entry name" value="Ap4A_hydrolase"/>
</dbReference>
<dbReference type="RefSeq" id="WP_276304318.1">
    <property type="nucleotide sequence ID" value="NZ_CP119992.1"/>
</dbReference>
<dbReference type="AlphaFoldDB" id="A0ABD6A769"/>
<evidence type="ECO:0000259" key="2">
    <source>
        <dbReference type="Pfam" id="PF00149"/>
    </source>
</evidence>
<comment type="caution">
    <text evidence="3">The sequence shown here is derived from an EMBL/GenBank/DDBJ whole genome shotgun (WGS) entry which is preliminary data.</text>
</comment>
<organism evidence="3 4">
    <name type="scientific">Halomarina halobia</name>
    <dbReference type="NCBI Taxonomy" id="3033386"/>
    <lineage>
        <taxon>Archaea</taxon>
        <taxon>Methanobacteriati</taxon>
        <taxon>Methanobacteriota</taxon>
        <taxon>Stenosarchaea group</taxon>
        <taxon>Halobacteria</taxon>
        <taxon>Halobacteriales</taxon>
        <taxon>Natronomonadaceae</taxon>
        <taxon>Halomarina</taxon>
    </lineage>
</organism>
<proteinExistence type="predicted"/>
<dbReference type="PANTHER" id="PTHR42850">
    <property type="entry name" value="METALLOPHOSPHOESTERASE"/>
    <property type="match status" value="1"/>
</dbReference>
<dbReference type="EMBL" id="JBHTBF010000002">
    <property type="protein sequence ID" value="MFC7316424.1"/>
    <property type="molecule type" value="Genomic_DNA"/>
</dbReference>
<dbReference type="PANTHER" id="PTHR42850:SF4">
    <property type="entry name" value="ZINC-DEPENDENT ENDOPOLYPHOSPHATASE"/>
    <property type="match status" value="1"/>
</dbReference>
<evidence type="ECO:0000256" key="1">
    <source>
        <dbReference type="SAM" id="MobiDB-lite"/>
    </source>
</evidence>
<dbReference type="SUPFAM" id="SSF56300">
    <property type="entry name" value="Metallo-dependent phosphatases"/>
    <property type="match status" value="1"/>
</dbReference>
<dbReference type="InterPro" id="IPR004843">
    <property type="entry name" value="Calcineurin-like_PHP"/>
</dbReference>
<keyword evidence="4" id="KW-1185">Reference proteome</keyword>
<feature type="region of interest" description="Disordered" evidence="1">
    <location>
        <begin position="1"/>
        <end position="27"/>
    </location>
</feature>
<reference evidence="3 4" key="1">
    <citation type="journal article" date="2019" name="Int. J. Syst. Evol. Microbiol.">
        <title>The Global Catalogue of Microorganisms (GCM) 10K type strain sequencing project: providing services to taxonomists for standard genome sequencing and annotation.</title>
        <authorList>
            <consortium name="The Broad Institute Genomics Platform"/>
            <consortium name="The Broad Institute Genome Sequencing Center for Infectious Disease"/>
            <person name="Wu L."/>
            <person name="Ma J."/>
        </authorList>
    </citation>
    <scope>NUCLEOTIDE SEQUENCE [LARGE SCALE GENOMIC DNA]</scope>
    <source>
        <strain evidence="3 4">PSR21</strain>
    </source>
</reference>